<evidence type="ECO:0000313" key="3">
    <source>
        <dbReference type="Proteomes" id="UP000008142"/>
    </source>
</evidence>
<dbReference type="HOGENOM" id="CLU_1277303_0_0_1"/>
<name>F0UUR2_AJEC8</name>
<dbReference type="Proteomes" id="UP000008142">
    <property type="component" value="Unassembled WGS sequence"/>
</dbReference>
<dbReference type="EMBL" id="DS990643">
    <property type="protein sequence ID" value="EGC49639.1"/>
    <property type="molecule type" value="Genomic_DNA"/>
</dbReference>
<evidence type="ECO:0000313" key="2">
    <source>
        <dbReference type="EMBL" id="EGC49639.1"/>
    </source>
</evidence>
<protein>
    <submittedName>
        <fullName evidence="2">Predicted protein</fullName>
    </submittedName>
</protein>
<organism evidence="3">
    <name type="scientific">Ajellomyces capsulatus (strain H88)</name>
    <name type="common">Darling's disease fungus</name>
    <name type="synonym">Histoplasma capsulatum</name>
    <dbReference type="NCBI Taxonomy" id="544711"/>
    <lineage>
        <taxon>Eukaryota</taxon>
        <taxon>Fungi</taxon>
        <taxon>Dikarya</taxon>
        <taxon>Ascomycota</taxon>
        <taxon>Pezizomycotina</taxon>
        <taxon>Eurotiomycetes</taxon>
        <taxon>Eurotiomycetidae</taxon>
        <taxon>Onygenales</taxon>
        <taxon>Ajellomycetaceae</taxon>
        <taxon>Histoplasma</taxon>
    </lineage>
</organism>
<gene>
    <name evidence="2" type="ORF">HCEG_08854</name>
</gene>
<feature type="compositionally biased region" description="Polar residues" evidence="1">
    <location>
        <begin position="159"/>
        <end position="172"/>
    </location>
</feature>
<accession>F0UUR2</accession>
<sequence length="216" mass="23076">MRLTVVGGKSFKLPVSIFLGLLVAVVAVTAATPAAAGIAASDLDFVLPILPLPSTYPCSDTLRDTLEWENDESCCFCPAQRQFLIPNPNPAPSINPLDRVLIREHLDLDSLPNPPSLASRLTRSLSGPSARIWCANQCWDFVGAQPLVSLVPSSPGHYPQQSPDKPDSSFNDCSQSLLPPTWESYACPCDSAGSHHGLSSHHLSLALPPAISSRVT</sequence>
<feature type="region of interest" description="Disordered" evidence="1">
    <location>
        <begin position="153"/>
        <end position="172"/>
    </location>
</feature>
<evidence type="ECO:0000256" key="1">
    <source>
        <dbReference type="SAM" id="MobiDB-lite"/>
    </source>
</evidence>
<proteinExistence type="predicted"/>
<dbReference type="AlphaFoldDB" id="F0UUR2"/>
<reference evidence="3" key="1">
    <citation type="submission" date="2008-07" db="EMBL/GenBank/DDBJ databases">
        <title>Annotation of Ajellomyces capsulatus strain H88.</title>
        <authorList>
            <person name="Champion M."/>
            <person name="Cuomo C."/>
            <person name="Ma L.-J."/>
            <person name="Henn M.R."/>
            <person name="Sil A."/>
            <person name="Goldman B."/>
            <person name="Young S.K."/>
            <person name="Kodira C.D."/>
            <person name="Zeng Q."/>
            <person name="Koehrsen M."/>
            <person name="Alvarado L."/>
            <person name="Berlin A."/>
            <person name="Borenstein D."/>
            <person name="Chen Z."/>
            <person name="Engels R."/>
            <person name="Freedman E."/>
            <person name="Gellesch M."/>
            <person name="Goldberg J."/>
            <person name="Griggs A."/>
            <person name="Gujja S."/>
            <person name="Heiman D."/>
            <person name="Hepburn T."/>
            <person name="Howarth C."/>
            <person name="Jen D."/>
            <person name="Larson L."/>
            <person name="Lewis B."/>
            <person name="Mehta T."/>
            <person name="Park D."/>
            <person name="Pearson M."/>
            <person name="Roberts A."/>
            <person name="Saif S."/>
            <person name="Shea T."/>
            <person name="Shenoy N."/>
            <person name="Sisk P."/>
            <person name="Stolte C."/>
            <person name="Sykes S."/>
            <person name="Walk T."/>
            <person name="White J."/>
            <person name="Yandava C."/>
            <person name="Klein B."/>
            <person name="McEwen J.G."/>
            <person name="Puccia R."/>
            <person name="Goldman G.H."/>
            <person name="Felipe M.S."/>
            <person name="Nino-Vega G."/>
            <person name="San-Blas G."/>
            <person name="Taylor J."/>
            <person name="Mendoza L."/>
            <person name="Galagan J."/>
            <person name="Nusbaum C."/>
            <person name="Birren B."/>
        </authorList>
    </citation>
    <scope>NUCLEOTIDE SEQUENCE [LARGE SCALE GENOMIC DNA]</scope>
    <source>
        <strain evidence="3">H88</strain>
    </source>
</reference>